<keyword evidence="6" id="KW-1185">Reference proteome</keyword>
<name>A0A940XHG2_9ACTN</name>
<reference evidence="5" key="1">
    <citation type="submission" date="2021-04" db="EMBL/GenBank/DDBJ databases">
        <title>Genome seq and assembly of Streptomyces sp. RG38.</title>
        <authorList>
            <person name="Chhetri G."/>
        </authorList>
    </citation>
    <scope>NUCLEOTIDE SEQUENCE</scope>
    <source>
        <strain evidence="5">RG38</strain>
    </source>
</reference>
<dbReference type="PROSITE" id="PS50893">
    <property type="entry name" value="ABC_TRANSPORTER_2"/>
    <property type="match status" value="1"/>
</dbReference>
<dbReference type="InterPro" id="IPR027417">
    <property type="entry name" value="P-loop_NTPase"/>
</dbReference>
<feature type="region of interest" description="Disordered" evidence="3">
    <location>
        <begin position="1"/>
        <end position="39"/>
    </location>
</feature>
<accession>A0A940XHG2</accession>
<keyword evidence="1" id="KW-0547">Nucleotide-binding</keyword>
<comment type="caution">
    <text evidence="5">The sequence shown here is derived from an EMBL/GenBank/DDBJ whole genome shotgun (WGS) entry which is preliminary data.</text>
</comment>
<evidence type="ECO:0000256" key="2">
    <source>
        <dbReference type="ARBA" id="ARBA00022840"/>
    </source>
</evidence>
<dbReference type="AlphaFoldDB" id="A0A940XHG2"/>
<protein>
    <submittedName>
        <fullName evidence="5">ABC transporter ATP-binding protein</fullName>
    </submittedName>
</protein>
<evidence type="ECO:0000313" key="6">
    <source>
        <dbReference type="Proteomes" id="UP000677875"/>
    </source>
</evidence>
<dbReference type="Gene3D" id="3.40.50.300">
    <property type="entry name" value="P-loop containing nucleotide triphosphate hydrolases"/>
    <property type="match status" value="1"/>
</dbReference>
<dbReference type="InterPro" id="IPR017871">
    <property type="entry name" value="ABC_transporter-like_CS"/>
</dbReference>
<organism evidence="5 6">
    <name type="scientific">Streptomyces tagetis</name>
    <dbReference type="NCBI Taxonomy" id="2820809"/>
    <lineage>
        <taxon>Bacteria</taxon>
        <taxon>Bacillati</taxon>
        <taxon>Actinomycetota</taxon>
        <taxon>Actinomycetes</taxon>
        <taxon>Kitasatosporales</taxon>
        <taxon>Streptomycetaceae</taxon>
        <taxon>Streptomyces</taxon>
    </lineage>
</organism>
<dbReference type="PROSITE" id="PS00211">
    <property type="entry name" value="ABC_TRANSPORTER_1"/>
    <property type="match status" value="1"/>
</dbReference>
<dbReference type="EMBL" id="JAGPNL010000003">
    <property type="protein sequence ID" value="MBQ0827252.1"/>
    <property type="molecule type" value="Genomic_DNA"/>
</dbReference>
<evidence type="ECO:0000259" key="4">
    <source>
        <dbReference type="PROSITE" id="PS50893"/>
    </source>
</evidence>
<dbReference type="Proteomes" id="UP000677875">
    <property type="component" value="Unassembled WGS sequence"/>
</dbReference>
<keyword evidence="2 5" id="KW-0067">ATP-binding</keyword>
<dbReference type="GO" id="GO:0005524">
    <property type="term" value="F:ATP binding"/>
    <property type="evidence" value="ECO:0007669"/>
    <property type="project" value="UniProtKB-KW"/>
</dbReference>
<feature type="compositionally biased region" description="Low complexity" evidence="3">
    <location>
        <begin position="12"/>
        <end position="39"/>
    </location>
</feature>
<dbReference type="CDD" id="cd03230">
    <property type="entry name" value="ABC_DR_subfamily_A"/>
    <property type="match status" value="1"/>
</dbReference>
<dbReference type="PANTHER" id="PTHR43038:SF3">
    <property type="entry name" value="ABC TRANSPORTER G FAMILY MEMBER 20 ISOFORM X1"/>
    <property type="match status" value="1"/>
</dbReference>
<evidence type="ECO:0000256" key="1">
    <source>
        <dbReference type="ARBA" id="ARBA00022741"/>
    </source>
</evidence>
<dbReference type="InterPro" id="IPR003593">
    <property type="entry name" value="AAA+_ATPase"/>
</dbReference>
<gene>
    <name evidence="5" type="ORF">J5Y05_12100</name>
</gene>
<feature type="compositionally biased region" description="Pro residues" evidence="3">
    <location>
        <begin position="1"/>
        <end position="11"/>
    </location>
</feature>
<dbReference type="InterPro" id="IPR003439">
    <property type="entry name" value="ABC_transporter-like_ATP-bd"/>
</dbReference>
<evidence type="ECO:0000313" key="5">
    <source>
        <dbReference type="EMBL" id="MBQ0827252.1"/>
    </source>
</evidence>
<evidence type="ECO:0000256" key="3">
    <source>
        <dbReference type="SAM" id="MobiDB-lite"/>
    </source>
</evidence>
<dbReference type="SMART" id="SM00382">
    <property type="entry name" value="AAA"/>
    <property type="match status" value="1"/>
</dbReference>
<feature type="domain" description="ABC transporter" evidence="4">
    <location>
        <begin position="41"/>
        <end position="272"/>
    </location>
</feature>
<dbReference type="PANTHER" id="PTHR43038">
    <property type="entry name" value="ATP-BINDING CASSETTE, SUB-FAMILY H, MEMBER 1"/>
    <property type="match status" value="1"/>
</dbReference>
<dbReference type="Pfam" id="PF00005">
    <property type="entry name" value="ABC_tran"/>
    <property type="match status" value="1"/>
</dbReference>
<dbReference type="GO" id="GO:0016887">
    <property type="term" value="F:ATP hydrolysis activity"/>
    <property type="evidence" value="ECO:0007669"/>
    <property type="project" value="InterPro"/>
</dbReference>
<proteinExistence type="predicted"/>
<sequence>MNYSPQPPEGPADPAAPDGPATPTSAGAEPAEAPVPAEPALRAEDLTVVRGGRTVLRALGFTVPRGQVTGLLGPSGCGKSTLMRAVAGTQAKVTGTLEVLGLPAGNPALRTRVGYVTQAPSVFDDLSVRQNLDYFAAILEPGRTAAARRREHVTRAIADVDLTDHADALAGRLSGGQRSRVSLAVALLGAPDLLVLDEPTVGLDPVLRRDLWNLFHSLAAERGTTLLVSSHVMDEAERCHRLLLMREGRLLADDTPDALRARTGTDTVEDAFLRLVDEADRTKESTR</sequence>
<dbReference type="SUPFAM" id="SSF52540">
    <property type="entry name" value="P-loop containing nucleoside triphosphate hydrolases"/>
    <property type="match status" value="1"/>
</dbReference>